<evidence type="ECO:0000313" key="2">
    <source>
        <dbReference type="Proteomes" id="UP001500665"/>
    </source>
</evidence>
<comment type="caution">
    <text evidence="1">The sequence shown here is derived from an EMBL/GenBank/DDBJ whole genome shotgun (WGS) entry which is preliminary data.</text>
</comment>
<dbReference type="Proteomes" id="UP001500665">
    <property type="component" value="Unassembled WGS sequence"/>
</dbReference>
<proteinExistence type="predicted"/>
<accession>A0ABP4C381</accession>
<keyword evidence="2" id="KW-1185">Reference proteome</keyword>
<sequence>MIGRSLREWTVQRSQVRTGHLRPHDGARPHQVDLVAGGSTYGALRRFADRDERAHALTFLGIAGHIAPVLLDIVDAAESPYSIVTAWAPGRSKVPLSELIETDDLLARIEEGHRWKPAEALRLLIPLGHALDRLAARGFVPVELSPDHLIENGGGIRLVGLGRHLYLPSQGRLPNPYGMSLPTSQLLCGELPGPSAKVAEWRDFQVALLLRLAGWMCGGLPPGSWGQVGRADGQAAYLRASGFASHPVLQPGRLAETLADAAVAERAAEARLRVERAECVLFFDEAAGKGSVETREEWQKSLLGKPLDARVIEVEQHKVRIQFDGGGERWPMNVHWRQTPEGKDKKGYVDLTQLYDVGRHVTAVISQIRPPVAEIVYGYGDQPRARAKASGVTVNAESVRLGLLEEHGPEVVAVAAVAAHRQASPGAALLSGAGWVLVAEEEFTAIARTIVRRAPSARIVVAGRAGRILANALSSGYEEILPNAAAGPSIGGRSASALPFIADPDLNSFSNEVLHGEGGASLRRRTFSAGWALKLSAEAFRQKQAGAARDKGRQLRNELVELSALYGTHTELLLRVMDFCGRPALRAERWNRMRERLRLAAPVLSGMPATGALRNDLMHALLSRTTDTLYKDVTRRLLPVVPRLSEVYDPELRLGGTPLNDLLYTIEGIRRLGLLGRLATALPSHGVGSLLDSVAALSQAQVDALLDVPAPSLQFLVGKLGSARLLEVLEPFIDGPDLDLLGQFPPRAWSLLLDGLRQPEHLSALGLGWALVVDRDAEGKVDARSLLEIARLSGKEARYAVRALLEVHPAQWPVVLGAPEASAAWLSAFGRLDLAPVLASFPHAASLLRTFSPAALRAAASVDLTEDLLAHLSAYADGAGIDPAGVVMTFLDLGASADDIDAFRTPAAGAWTAARLAGGASLADTMADLIESPGLLRAWLVTGDRLPRRVLTDVLGAETESLSIPPEEGRALVELLEAQPGLLALARSLVFPGQRLALLRLALADTGRSLAVQPVADALPGLLDHPSADAIVTLILDEGLTAAQAVDAFARGLGPEDRALARLLGPLPITDDLLAISREYGLAAARDTAVLAQTRPDAPAAVRAWGPHWIPVLASSEGAHIARLLAGRSAPSPESSHWLLAAGEDGLRAFAAFGPALLALAVEAQAAPQDVHILTALLTLGGDAAAHRLITGYGLPPATWPTVAAHSHLPAEDLLLDLWSSDRWIAT</sequence>
<evidence type="ECO:0008006" key="3">
    <source>
        <dbReference type="Google" id="ProtNLM"/>
    </source>
</evidence>
<protein>
    <recommendedName>
        <fullName evidence="3">HEAT repeat protein</fullName>
    </recommendedName>
</protein>
<dbReference type="RefSeq" id="WP_344243056.1">
    <property type="nucleotide sequence ID" value="NZ_BAAAHH010000020.1"/>
</dbReference>
<gene>
    <name evidence="1" type="ORF">GCM10009550_46790</name>
</gene>
<organism evidence="1 2">
    <name type="scientific">Actinocorallia libanotica</name>
    <dbReference type="NCBI Taxonomy" id="46162"/>
    <lineage>
        <taxon>Bacteria</taxon>
        <taxon>Bacillati</taxon>
        <taxon>Actinomycetota</taxon>
        <taxon>Actinomycetes</taxon>
        <taxon>Streptosporangiales</taxon>
        <taxon>Thermomonosporaceae</taxon>
        <taxon>Actinocorallia</taxon>
    </lineage>
</organism>
<dbReference type="EMBL" id="BAAAHH010000020">
    <property type="protein sequence ID" value="GAA0958339.1"/>
    <property type="molecule type" value="Genomic_DNA"/>
</dbReference>
<evidence type="ECO:0000313" key="1">
    <source>
        <dbReference type="EMBL" id="GAA0958339.1"/>
    </source>
</evidence>
<reference evidence="2" key="1">
    <citation type="journal article" date="2019" name="Int. J. Syst. Evol. Microbiol.">
        <title>The Global Catalogue of Microorganisms (GCM) 10K type strain sequencing project: providing services to taxonomists for standard genome sequencing and annotation.</title>
        <authorList>
            <consortium name="The Broad Institute Genomics Platform"/>
            <consortium name="The Broad Institute Genome Sequencing Center for Infectious Disease"/>
            <person name="Wu L."/>
            <person name="Ma J."/>
        </authorList>
    </citation>
    <scope>NUCLEOTIDE SEQUENCE [LARGE SCALE GENOMIC DNA]</scope>
    <source>
        <strain evidence="2">JCM 10696</strain>
    </source>
</reference>
<name>A0ABP4C381_9ACTN</name>